<evidence type="ECO:0000313" key="1">
    <source>
        <dbReference type="EMBL" id="MPC07782.1"/>
    </source>
</evidence>
<dbReference type="AlphaFoldDB" id="A0A5B7CDV0"/>
<name>A0A5B7CDV0_PORTR</name>
<organism evidence="1 2">
    <name type="scientific">Portunus trituberculatus</name>
    <name type="common">Swimming crab</name>
    <name type="synonym">Neptunus trituberculatus</name>
    <dbReference type="NCBI Taxonomy" id="210409"/>
    <lineage>
        <taxon>Eukaryota</taxon>
        <taxon>Metazoa</taxon>
        <taxon>Ecdysozoa</taxon>
        <taxon>Arthropoda</taxon>
        <taxon>Crustacea</taxon>
        <taxon>Multicrustacea</taxon>
        <taxon>Malacostraca</taxon>
        <taxon>Eumalacostraca</taxon>
        <taxon>Eucarida</taxon>
        <taxon>Decapoda</taxon>
        <taxon>Pleocyemata</taxon>
        <taxon>Brachyura</taxon>
        <taxon>Eubrachyura</taxon>
        <taxon>Portunoidea</taxon>
        <taxon>Portunidae</taxon>
        <taxon>Portuninae</taxon>
        <taxon>Portunus</taxon>
    </lineage>
</organism>
<reference evidence="1 2" key="1">
    <citation type="submission" date="2019-05" db="EMBL/GenBank/DDBJ databases">
        <title>Another draft genome of Portunus trituberculatus and its Hox gene families provides insights of decapod evolution.</title>
        <authorList>
            <person name="Jeong J.-H."/>
            <person name="Song I."/>
            <person name="Kim S."/>
            <person name="Choi T."/>
            <person name="Kim D."/>
            <person name="Ryu S."/>
            <person name="Kim W."/>
        </authorList>
    </citation>
    <scope>NUCLEOTIDE SEQUENCE [LARGE SCALE GENOMIC DNA]</scope>
    <source>
        <tissue evidence="1">Muscle</tissue>
    </source>
</reference>
<gene>
    <name evidence="1" type="ORF">E2C01_000349</name>
</gene>
<protein>
    <submittedName>
        <fullName evidence="1">Uncharacterized protein</fullName>
    </submittedName>
</protein>
<accession>A0A5B7CDV0</accession>
<proteinExistence type="predicted"/>
<keyword evidence="2" id="KW-1185">Reference proteome</keyword>
<dbReference type="Proteomes" id="UP000324222">
    <property type="component" value="Unassembled WGS sequence"/>
</dbReference>
<evidence type="ECO:0000313" key="2">
    <source>
        <dbReference type="Proteomes" id="UP000324222"/>
    </source>
</evidence>
<sequence length="144" mass="15455">MKTSQATDSTRGPRSLVWFDGRATKTVSLCLALLGNGGGSSGSLIDFRRRNLRSKCHATQAVQCRALPAINLIQKSLEDREHPSVLCGRSRVFVSYLIIGAAVVHWNHAYFGVRGVSKRTGSNPVHGLSVGWGLPHSGQGFPSG</sequence>
<comment type="caution">
    <text evidence="1">The sequence shown here is derived from an EMBL/GenBank/DDBJ whole genome shotgun (WGS) entry which is preliminary data.</text>
</comment>
<dbReference type="EMBL" id="VSRR010000008">
    <property type="protein sequence ID" value="MPC07782.1"/>
    <property type="molecule type" value="Genomic_DNA"/>
</dbReference>